<feature type="domain" description="HTH cro/C1-type" evidence="3">
    <location>
        <begin position="23"/>
        <end position="63"/>
    </location>
</feature>
<evidence type="ECO:0000313" key="4">
    <source>
        <dbReference type="EMBL" id="NYI71092.1"/>
    </source>
</evidence>
<keyword evidence="2" id="KW-0812">Transmembrane</keyword>
<dbReference type="EMBL" id="JACBZS010000001">
    <property type="protein sequence ID" value="NYI71092.1"/>
    <property type="molecule type" value="Genomic_DNA"/>
</dbReference>
<gene>
    <name evidence="4" type="ORF">GGQ54_001652</name>
</gene>
<evidence type="ECO:0000256" key="1">
    <source>
        <dbReference type="SAM" id="MobiDB-lite"/>
    </source>
</evidence>
<proteinExistence type="predicted"/>
<comment type="caution">
    <text evidence="4">The sequence shown here is derived from an EMBL/GenBank/DDBJ whole genome shotgun (WGS) entry which is preliminary data.</text>
</comment>
<evidence type="ECO:0000256" key="2">
    <source>
        <dbReference type="SAM" id="Phobius"/>
    </source>
</evidence>
<dbReference type="InterPro" id="IPR001387">
    <property type="entry name" value="Cro/C1-type_HTH"/>
</dbReference>
<dbReference type="GO" id="GO:0003677">
    <property type="term" value="F:DNA binding"/>
    <property type="evidence" value="ECO:0007669"/>
    <property type="project" value="InterPro"/>
</dbReference>
<accession>A0A7Z0IL32</accession>
<feature type="compositionally biased region" description="Low complexity" evidence="1">
    <location>
        <begin position="74"/>
        <end position="96"/>
    </location>
</feature>
<feature type="compositionally biased region" description="Basic and acidic residues" evidence="1">
    <location>
        <begin position="64"/>
        <end position="73"/>
    </location>
</feature>
<sequence length="278" mass="28930">MQPAEVFAKRLKGAVRGHSVRRLAKESGWGRSTVHDWLSGTRVPSAEQVDDLLEAAEVPPQARSEVHRLRDEASSQAGSPGSAAAAPATAAANGGPVLSHVEMPAPEAAAPDDEPAAGLAVAPGASPATPGSPEPPAPARSAGPRGRPMLLVAVALLGALLIAGAAFWLGQRFGRGGVDAASPELVPARIANTQDRGVVGRALPTRESDHLASFFNDETVFVVCLLPNGEPITDDKMGQTRTVWALLSNGVWINDLYLDLDRSWGPPGAPPPPLRFCR</sequence>
<dbReference type="RefSeq" id="WP_179444961.1">
    <property type="nucleotide sequence ID" value="NZ_JACBZS010000001.1"/>
</dbReference>
<keyword evidence="5" id="KW-1185">Reference proteome</keyword>
<evidence type="ECO:0000259" key="3">
    <source>
        <dbReference type="PROSITE" id="PS50943"/>
    </source>
</evidence>
<reference evidence="4 5" key="1">
    <citation type="submission" date="2020-07" db="EMBL/GenBank/DDBJ databases">
        <title>Sequencing the genomes of 1000 actinobacteria strains.</title>
        <authorList>
            <person name="Klenk H.-P."/>
        </authorList>
    </citation>
    <scope>NUCLEOTIDE SEQUENCE [LARGE SCALE GENOMIC DNA]</scope>
    <source>
        <strain evidence="4 5">DSM 103164</strain>
    </source>
</reference>
<feature type="region of interest" description="Disordered" evidence="1">
    <location>
        <begin position="59"/>
        <end position="143"/>
    </location>
</feature>
<protein>
    <submittedName>
        <fullName evidence="4">Transcriptional regulator with XRE-family HTH domain</fullName>
    </submittedName>
</protein>
<dbReference type="SUPFAM" id="SSF47413">
    <property type="entry name" value="lambda repressor-like DNA-binding domains"/>
    <property type="match status" value="1"/>
</dbReference>
<dbReference type="Gene3D" id="1.10.260.40">
    <property type="entry name" value="lambda repressor-like DNA-binding domains"/>
    <property type="match status" value="1"/>
</dbReference>
<dbReference type="AlphaFoldDB" id="A0A7Z0IL32"/>
<dbReference type="Proteomes" id="UP000527616">
    <property type="component" value="Unassembled WGS sequence"/>
</dbReference>
<dbReference type="CDD" id="cd00093">
    <property type="entry name" value="HTH_XRE"/>
    <property type="match status" value="1"/>
</dbReference>
<name>A0A7Z0IL32_9ACTN</name>
<organism evidence="4 5">
    <name type="scientific">Naumannella cuiyingiana</name>
    <dbReference type="NCBI Taxonomy" id="1347891"/>
    <lineage>
        <taxon>Bacteria</taxon>
        <taxon>Bacillati</taxon>
        <taxon>Actinomycetota</taxon>
        <taxon>Actinomycetes</taxon>
        <taxon>Propionibacteriales</taxon>
        <taxon>Propionibacteriaceae</taxon>
        <taxon>Naumannella</taxon>
    </lineage>
</organism>
<dbReference type="InterPro" id="IPR010982">
    <property type="entry name" value="Lambda_DNA-bd_dom_sf"/>
</dbReference>
<keyword evidence="2" id="KW-1133">Transmembrane helix</keyword>
<evidence type="ECO:0000313" key="5">
    <source>
        <dbReference type="Proteomes" id="UP000527616"/>
    </source>
</evidence>
<dbReference type="PROSITE" id="PS50943">
    <property type="entry name" value="HTH_CROC1"/>
    <property type="match status" value="1"/>
</dbReference>
<dbReference type="Pfam" id="PF13560">
    <property type="entry name" value="HTH_31"/>
    <property type="match status" value="1"/>
</dbReference>
<feature type="transmembrane region" description="Helical" evidence="2">
    <location>
        <begin position="149"/>
        <end position="169"/>
    </location>
</feature>
<keyword evidence="2" id="KW-0472">Membrane</keyword>